<gene>
    <name evidence="2" type="ORF">CALCODRAFT_552944</name>
</gene>
<accession>A0A165JIZ8</accession>
<keyword evidence="3" id="KW-1185">Reference proteome</keyword>
<dbReference type="Proteomes" id="UP000076842">
    <property type="component" value="Unassembled WGS sequence"/>
</dbReference>
<sequence length="466" mass="50944">MRCPHSQGSILLRTFYTTSTCMKQLILLHLDLMEDPTRYCSGSVGTTSGTTTPRANGDAALPNEPAVPFRIYGRPPQVDEQFGGDTVILVENTLFHIPTYLLTTKSELFQSLFSLSPGSTTDLRHTLEEAPIDINRAEPSITADAFRAFAKALTSPAYNPAQLSPVELTSALDLSKKWAFTTLYNHLLAQLASGRDPHTNLPTLLPYERVRLAVRYLSQSVLEQALVDQCLSLTPPDMQLYNALLECLGAQSFLDLLEARRLVWGALRADHPRRKGATVWTECERRGEWCHSNWLFSRALADVVTSTDARKARNAPYTDFDAAFSEALDRQARAVRREVCATCRRKMVERMSWFVDSAQLFDIVRNTMGPGMLDNAPPSSASGAAASSSQGLQAQATPTQINKGKAKAVQTASTAGAANCKPTAAGYLWNSARGLPVEGAAQHTQWERFMSLAGEAAQATSSDVAI</sequence>
<evidence type="ECO:0000256" key="1">
    <source>
        <dbReference type="SAM" id="MobiDB-lite"/>
    </source>
</evidence>
<evidence type="ECO:0000313" key="3">
    <source>
        <dbReference type="Proteomes" id="UP000076842"/>
    </source>
</evidence>
<feature type="region of interest" description="Disordered" evidence="1">
    <location>
        <begin position="371"/>
        <end position="405"/>
    </location>
</feature>
<dbReference type="EMBL" id="KV423920">
    <property type="protein sequence ID" value="KZT61900.1"/>
    <property type="molecule type" value="Genomic_DNA"/>
</dbReference>
<reference evidence="2 3" key="1">
    <citation type="journal article" date="2016" name="Mol. Biol. Evol.">
        <title>Comparative Genomics of Early-Diverging Mushroom-Forming Fungi Provides Insights into the Origins of Lignocellulose Decay Capabilities.</title>
        <authorList>
            <person name="Nagy L.G."/>
            <person name="Riley R."/>
            <person name="Tritt A."/>
            <person name="Adam C."/>
            <person name="Daum C."/>
            <person name="Floudas D."/>
            <person name="Sun H."/>
            <person name="Yadav J.S."/>
            <person name="Pangilinan J."/>
            <person name="Larsson K.H."/>
            <person name="Matsuura K."/>
            <person name="Barry K."/>
            <person name="Labutti K."/>
            <person name="Kuo R."/>
            <person name="Ohm R.A."/>
            <person name="Bhattacharya S.S."/>
            <person name="Shirouzu T."/>
            <person name="Yoshinaga Y."/>
            <person name="Martin F.M."/>
            <person name="Grigoriev I.V."/>
            <person name="Hibbett D.S."/>
        </authorList>
    </citation>
    <scope>NUCLEOTIDE SEQUENCE [LARGE SCALE GENOMIC DNA]</scope>
    <source>
        <strain evidence="2 3">HHB12733</strain>
    </source>
</reference>
<dbReference type="InParanoid" id="A0A165JIZ8"/>
<evidence type="ECO:0008006" key="4">
    <source>
        <dbReference type="Google" id="ProtNLM"/>
    </source>
</evidence>
<proteinExistence type="predicted"/>
<dbReference type="AlphaFoldDB" id="A0A165JIZ8"/>
<dbReference type="OrthoDB" id="3238373at2759"/>
<organism evidence="2 3">
    <name type="scientific">Calocera cornea HHB12733</name>
    <dbReference type="NCBI Taxonomy" id="1353952"/>
    <lineage>
        <taxon>Eukaryota</taxon>
        <taxon>Fungi</taxon>
        <taxon>Dikarya</taxon>
        <taxon>Basidiomycota</taxon>
        <taxon>Agaricomycotina</taxon>
        <taxon>Dacrymycetes</taxon>
        <taxon>Dacrymycetales</taxon>
        <taxon>Dacrymycetaceae</taxon>
        <taxon>Calocera</taxon>
    </lineage>
</organism>
<feature type="compositionally biased region" description="Low complexity" evidence="1">
    <location>
        <begin position="379"/>
        <end position="396"/>
    </location>
</feature>
<name>A0A165JIZ8_9BASI</name>
<evidence type="ECO:0000313" key="2">
    <source>
        <dbReference type="EMBL" id="KZT61900.1"/>
    </source>
</evidence>
<protein>
    <recommendedName>
        <fullName evidence="4">BTB domain-containing protein</fullName>
    </recommendedName>
</protein>